<feature type="transmembrane region" description="Helical" evidence="8">
    <location>
        <begin position="260"/>
        <end position="277"/>
    </location>
</feature>
<dbReference type="PANTHER" id="PTHR21716:SF53">
    <property type="entry name" value="PERMEASE PERM-RELATED"/>
    <property type="match status" value="1"/>
</dbReference>
<evidence type="ECO:0008006" key="11">
    <source>
        <dbReference type="Google" id="ProtNLM"/>
    </source>
</evidence>
<feature type="transmembrane region" description="Helical" evidence="8">
    <location>
        <begin position="142"/>
        <end position="165"/>
    </location>
</feature>
<keyword evidence="5 8" id="KW-0812">Transmembrane</keyword>
<dbReference type="Pfam" id="PF01594">
    <property type="entry name" value="AI-2E_transport"/>
    <property type="match status" value="1"/>
</dbReference>
<evidence type="ECO:0000256" key="8">
    <source>
        <dbReference type="SAM" id="Phobius"/>
    </source>
</evidence>
<evidence type="ECO:0000256" key="4">
    <source>
        <dbReference type="ARBA" id="ARBA00022475"/>
    </source>
</evidence>
<evidence type="ECO:0000313" key="9">
    <source>
        <dbReference type="EMBL" id="PIP23174.1"/>
    </source>
</evidence>
<dbReference type="Proteomes" id="UP000230273">
    <property type="component" value="Unassembled WGS sequence"/>
</dbReference>
<accession>A0A2G9YV93</accession>
<evidence type="ECO:0000313" key="10">
    <source>
        <dbReference type="Proteomes" id="UP000230273"/>
    </source>
</evidence>
<organism evidence="9 10">
    <name type="scientific">Candidatus Nealsonbacteria bacterium CG23_combo_of_CG06-09_8_20_14_all_38_19</name>
    <dbReference type="NCBI Taxonomy" id="1974721"/>
    <lineage>
        <taxon>Bacteria</taxon>
        <taxon>Candidatus Nealsoniibacteriota</taxon>
    </lineage>
</organism>
<proteinExistence type="inferred from homology"/>
<evidence type="ECO:0000256" key="3">
    <source>
        <dbReference type="ARBA" id="ARBA00022448"/>
    </source>
</evidence>
<keyword evidence="4" id="KW-1003">Cell membrane</keyword>
<dbReference type="GO" id="GO:0005886">
    <property type="term" value="C:plasma membrane"/>
    <property type="evidence" value="ECO:0007669"/>
    <property type="project" value="UniProtKB-SubCell"/>
</dbReference>
<feature type="transmembrane region" description="Helical" evidence="8">
    <location>
        <begin position="297"/>
        <end position="325"/>
    </location>
</feature>
<evidence type="ECO:0000256" key="5">
    <source>
        <dbReference type="ARBA" id="ARBA00022692"/>
    </source>
</evidence>
<keyword evidence="3" id="KW-0813">Transport</keyword>
<sequence>MSEQNRILDISWGTIFKIAVAMISLYILFLIRDILIWFIFAIIISILFNPAIDFLQKRKIPRVLSVVLVYLGSFGFLMFLIYSTASLFFREVQQFSQFIPQYFQTLSPLMKELGVRAFENIESFTAAITSGLEKITSNIPNALFTIFGGIFTTFFVITMALFLSLEQKPIEKVLSLLFPKRHEAFALHLWNRAQKRVSDWFLTRVLACLFVGVLSYFSFLIFNTKYPLTLGLLAGVLNFIPVVGPFITGVLIFTIASLDSFLRGVFLVVVFTLIQQIENNIVTPILSKKFFDLSPVLVLISLVVGGKLWGFLGSVLSIPLFGILFEFLRDFLKKKKEETAVS</sequence>
<feature type="transmembrane region" description="Helical" evidence="8">
    <location>
        <begin position="228"/>
        <end position="253"/>
    </location>
</feature>
<feature type="transmembrane region" description="Helical" evidence="8">
    <location>
        <begin position="201"/>
        <end position="222"/>
    </location>
</feature>
<evidence type="ECO:0000256" key="1">
    <source>
        <dbReference type="ARBA" id="ARBA00004651"/>
    </source>
</evidence>
<feature type="transmembrane region" description="Helical" evidence="8">
    <location>
        <begin position="7"/>
        <end position="28"/>
    </location>
</feature>
<dbReference type="AlphaFoldDB" id="A0A2G9YV93"/>
<keyword evidence="6 8" id="KW-1133">Transmembrane helix</keyword>
<evidence type="ECO:0000256" key="6">
    <source>
        <dbReference type="ARBA" id="ARBA00022989"/>
    </source>
</evidence>
<dbReference type="PANTHER" id="PTHR21716">
    <property type="entry name" value="TRANSMEMBRANE PROTEIN"/>
    <property type="match status" value="1"/>
</dbReference>
<dbReference type="GO" id="GO:0055085">
    <property type="term" value="P:transmembrane transport"/>
    <property type="evidence" value="ECO:0007669"/>
    <property type="project" value="TreeGrafter"/>
</dbReference>
<comment type="subcellular location">
    <subcellularLocation>
        <location evidence="1">Cell membrane</location>
        <topology evidence="1">Multi-pass membrane protein</topology>
    </subcellularLocation>
</comment>
<comment type="similarity">
    <text evidence="2">Belongs to the autoinducer-2 exporter (AI-2E) (TC 2.A.86) family.</text>
</comment>
<evidence type="ECO:0000256" key="7">
    <source>
        <dbReference type="ARBA" id="ARBA00023136"/>
    </source>
</evidence>
<dbReference type="EMBL" id="PCRP01000075">
    <property type="protein sequence ID" value="PIP23174.1"/>
    <property type="molecule type" value="Genomic_DNA"/>
</dbReference>
<feature type="transmembrane region" description="Helical" evidence="8">
    <location>
        <begin position="34"/>
        <end position="55"/>
    </location>
</feature>
<reference evidence="9 10" key="1">
    <citation type="submission" date="2017-09" db="EMBL/GenBank/DDBJ databases">
        <title>Depth-based differentiation of microbial function through sediment-hosted aquifers and enrichment of novel symbionts in the deep terrestrial subsurface.</title>
        <authorList>
            <person name="Probst A.J."/>
            <person name="Ladd B."/>
            <person name="Jarett J.K."/>
            <person name="Geller-Mcgrath D.E."/>
            <person name="Sieber C.M."/>
            <person name="Emerson J.B."/>
            <person name="Anantharaman K."/>
            <person name="Thomas B.C."/>
            <person name="Malmstrom R."/>
            <person name="Stieglmeier M."/>
            <person name="Klingl A."/>
            <person name="Woyke T."/>
            <person name="Ryan C.M."/>
            <person name="Banfield J.F."/>
        </authorList>
    </citation>
    <scope>NUCLEOTIDE SEQUENCE [LARGE SCALE GENOMIC DNA]</scope>
    <source>
        <strain evidence="9">CG23_combo_of_CG06-09_8_20_14_all_38_19</strain>
    </source>
</reference>
<gene>
    <name evidence="9" type="ORF">COX36_04790</name>
</gene>
<feature type="transmembrane region" description="Helical" evidence="8">
    <location>
        <begin position="67"/>
        <end position="89"/>
    </location>
</feature>
<dbReference type="InterPro" id="IPR002549">
    <property type="entry name" value="AI-2E-like"/>
</dbReference>
<evidence type="ECO:0000256" key="2">
    <source>
        <dbReference type="ARBA" id="ARBA00009773"/>
    </source>
</evidence>
<name>A0A2G9YV93_9BACT</name>
<keyword evidence="7 8" id="KW-0472">Membrane</keyword>
<comment type="caution">
    <text evidence="9">The sequence shown here is derived from an EMBL/GenBank/DDBJ whole genome shotgun (WGS) entry which is preliminary data.</text>
</comment>
<protein>
    <recommendedName>
        <fullName evidence="11">AI-2E family transporter</fullName>
    </recommendedName>
</protein>